<dbReference type="GeneID" id="101889219"/>
<name>A0A9J7DAZ8_MUSDO</name>
<dbReference type="Pfam" id="PF02756">
    <property type="entry name" value="GYR"/>
    <property type="match status" value="1"/>
</dbReference>
<proteinExistence type="predicted"/>
<accession>A0A9J7DAZ8</accession>
<protein>
    <submittedName>
        <fullName evidence="3">Uncharacterized protein LOC101889219</fullName>
    </submittedName>
</protein>
<evidence type="ECO:0000313" key="3">
    <source>
        <dbReference type="RefSeq" id="XP_011296178.2"/>
    </source>
</evidence>
<dbReference type="VEuPathDB" id="VectorBase:MDOA000017"/>
<dbReference type="SMART" id="SM00713">
    <property type="entry name" value="GYR"/>
    <property type="match status" value="1"/>
</dbReference>
<reference evidence="3" key="1">
    <citation type="submission" date="2025-08" db="UniProtKB">
        <authorList>
            <consortium name="RefSeq"/>
        </authorList>
    </citation>
    <scope>IDENTIFICATION</scope>
    <source>
        <strain evidence="3">Aabys</strain>
        <tissue evidence="3">Whole body</tissue>
    </source>
</reference>
<dbReference type="Proteomes" id="UP001652621">
    <property type="component" value="Unplaced"/>
</dbReference>
<feature type="signal peptide" evidence="1">
    <location>
        <begin position="1"/>
        <end position="16"/>
    </location>
</feature>
<sequence>MKYAILCLALCSAAMADVSELGYNYQAPSFGPIAGGGGFGNSQSSGSFGQTFGGGFGGAPSNAYIPPEASVSVPSSSYIPPGPAPAPVFQTYSAPTNTYIPPPVGNSFGGGFGGGVSQVAFADISNSIAPPVADFGTELADDGYRYRTVRRRVYRTRI</sequence>
<organism evidence="2 3">
    <name type="scientific">Musca domestica</name>
    <name type="common">House fly</name>
    <dbReference type="NCBI Taxonomy" id="7370"/>
    <lineage>
        <taxon>Eukaryota</taxon>
        <taxon>Metazoa</taxon>
        <taxon>Ecdysozoa</taxon>
        <taxon>Arthropoda</taxon>
        <taxon>Hexapoda</taxon>
        <taxon>Insecta</taxon>
        <taxon>Pterygota</taxon>
        <taxon>Neoptera</taxon>
        <taxon>Endopterygota</taxon>
        <taxon>Diptera</taxon>
        <taxon>Brachycera</taxon>
        <taxon>Muscomorpha</taxon>
        <taxon>Muscoidea</taxon>
        <taxon>Muscidae</taxon>
        <taxon>Musca</taxon>
    </lineage>
</organism>
<evidence type="ECO:0000256" key="1">
    <source>
        <dbReference type="SAM" id="SignalP"/>
    </source>
</evidence>
<keyword evidence="1" id="KW-0732">Signal</keyword>
<gene>
    <name evidence="3" type="primary">LOC101889219</name>
</gene>
<keyword evidence="2" id="KW-1185">Reference proteome</keyword>
<dbReference type="RefSeq" id="XP_011296178.2">
    <property type="nucleotide sequence ID" value="XM_011297876.3"/>
</dbReference>
<dbReference type="VEuPathDB" id="VectorBase:MDOMA2_003708"/>
<feature type="chain" id="PRO_5045273724" evidence="1">
    <location>
        <begin position="17"/>
        <end position="158"/>
    </location>
</feature>
<evidence type="ECO:0000313" key="2">
    <source>
        <dbReference type="Proteomes" id="UP001652621"/>
    </source>
</evidence>
<dbReference type="InterPro" id="IPR004011">
    <property type="entry name" value="Gyr_motif"/>
</dbReference>